<dbReference type="OrthoDB" id="9811239at2"/>
<keyword evidence="4" id="KW-1185">Reference proteome</keyword>
<dbReference type="PANTHER" id="PTHR45947:SF3">
    <property type="entry name" value="SULFOQUINOVOSYL TRANSFERASE SQD2"/>
    <property type="match status" value="1"/>
</dbReference>
<dbReference type="CDD" id="cd03801">
    <property type="entry name" value="GT4_PimA-like"/>
    <property type="match status" value="1"/>
</dbReference>
<gene>
    <name evidence="3" type="ORF">EDB95_1071</name>
</gene>
<evidence type="ECO:0000313" key="4">
    <source>
        <dbReference type="Proteomes" id="UP000294498"/>
    </source>
</evidence>
<dbReference type="EMBL" id="SODV01000001">
    <property type="protein sequence ID" value="TDX00055.1"/>
    <property type="molecule type" value="Genomic_DNA"/>
</dbReference>
<sequence length="393" mass="45295">MNRKMDTTPRLRSVYFTHYTSLYGANRSLLNLLEGLSREKDMELVLVAPEEGPVLQKARGLNVKCIVLPFFNEIFDASWKRKLHTIGDLYKFLYNWGLVFRHFWTIKGKGKTMIHTNSSVTFIGAYFAFFLRVDHIWHIREFAWDDYGLQYNFGRKYFEFWLKRASAVVSVSKAVRDKRVSSVKLPFEQVVYNGVVFEKHLSYLESRQKIVNGKTTFAIVGGVVAPKNILEALEAFALVRMDFKNTRLLVVGDGQDYDYMKLLKGFVSDTGLGADIQFTGFVEDMSSIYEKIDVLLMCSHNEALGRVTIEAMSYGIPVIGYNAGGTREIIVDHHNGLFYEGGSVELSEKMKWLLTERGLGDKMRKNCIQSVREHFTIERYMSNIYNIYSVLNR</sequence>
<dbReference type="Pfam" id="PF13439">
    <property type="entry name" value="Glyco_transf_4"/>
    <property type="match status" value="1"/>
</dbReference>
<accession>A0A4R8DRL0</accession>
<keyword evidence="3" id="KW-0808">Transferase</keyword>
<dbReference type="InterPro" id="IPR001296">
    <property type="entry name" value="Glyco_trans_1"/>
</dbReference>
<evidence type="ECO:0000313" key="3">
    <source>
        <dbReference type="EMBL" id="TDX00055.1"/>
    </source>
</evidence>
<comment type="caution">
    <text evidence="3">The sequence shown here is derived from an EMBL/GenBank/DDBJ whole genome shotgun (WGS) entry which is preliminary data.</text>
</comment>
<dbReference type="PANTHER" id="PTHR45947">
    <property type="entry name" value="SULFOQUINOVOSYL TRANSFERASE SQD2"/>
    <property type="match status" value="1"/>
</dbReference>
<feature type="domain" description="Glycosyl transferase family 1" evidence="1">
    <location>
        <begin position="209"/>
        <end position="372"/>
    </location>
</feature>
<evidence type="ECO:0000259" key="1">
    <source>
        <dbReference type="Pfam" id="PF00534"/>
    </source>
</evidence>
<dbReference type="GO" id="GO:0016757">
    <property type="term" value="F:glycosyltransferase activity"/>
    <property type="evidence" value="ECO:0007669"/>
    <property type="project" value="InterPro"/>
</dbReference>
<name>A0A4R8DRL0_9BACT</name>
<dbReference type="SUPFAM" id="SSF53756">
    <property type="entry name" value="UDP-Glycosyltransferase/glycogen phosphorylase"/>
    <property type="match status" value="1"/>
</dbReference>
<dbReference type="InterPro" id="IPR028098">
    <property type="entry name" value="Glyco_trans_4-like_N"/>
</dbReference>
<proteinExistence type="predicted"/>
<feature type="domain" description="Glycosyltransferase subfamily 4-like N-terminal" evidence="2">
    <location>
        <begin position="24"/>
        <end position="195"/>
    </location>
</feature>
<evidence type="ECO:0000259" key="2">
    <source>
        <dbReference type="Pfam" id="PF13439"/>
    </source>
</evidence>
<protein>
    <submittedName>
        <fullName evidence="3">Glycosyltransferase involved in cell wall biosynthesis</fullName>
    </submittedName>
</protein>
<dbReference type="RefSeq" id="WP_133991287.1">
    <property type="nucleotide sequence ID" value="NZ_SODV01000001.1"/>
</dbReference>
<dbReference type="Proteomes" id="UP000294498">
    <property type="component" value="Unassembled WGS sequence"/>
</dbReference>
<organism evidence="3 4">
    <name type="scientific">Dinghuibacter silviterrae</name>
    <dbReference type="NCBI Taxonomy" id="1539049"/>
    <lineage>
        <taxon>Bacteria</taxon>
        <taxon>Pseudomonadati</taxon>
        <taxon>Bacteroidota</taxon>
        <taxon>Chitinophagia</taxon>
        <taxon>Chitinophagales</taxon>
        <taxon>Chitinophagaceae</taxon>
        <taxon>Dinghuibacter</taxon>
    </lineage>
</organism>
<reference evidence="3 4" key="1">
    <citation type="submission" date="2019-03" db="EMBL/GenBank/DDBJ databases">
        <title>Genomic Encyclopedia of Type Strains, Phase IV (KMG-IV): sequencing the most valuable type-strain genomes for metagenomic binning, comparative biology and taxonomic classification.</title>
        <authorList>
            <person name="Goeker M."/>
        </authorList>
    </citation>
    <scope>NUCLEOTIDE SEQUENCE [LARGE SCALE GENOMIC DNA]</scope>
    <source>
        <strain evidence="3 4">DSM 100059</strain>
    </source>
</reference>
<dbReference type="InterPro" id="IPR050194">
    <property type="entry name" value="Glycosyltransferase_grp1"/>
</dbReference>
<dbReference type="AlphaFoldDB" id="A0A4R8DRL0"/>
<dbReference type="Gene3D" id="3.40.50.2000">
    <property type="entry name" value="Glycogen Phosphorylase B"/>
    <property type="match status" value="2"/>
</dbReference>
<dbReference type="Pfam" id="PF00534">
    <property type="entry name" value="Glycos_transf_1"/>
    <property type="match status" value="1"/>
</dbReference>